<dbReference type="Pfam" id="PF00440">
    <property type="entry name" value="TetR_N"/>
    <property type="match status" value="1"/>
</dbReference>
<dbReference type="InterPro" id="IPR001647">
    <property type="entry name" value="HTH_TetR"/>
</dbReference>
<dbReference type="RefSeq" id="WP_232292347.1">
    <property type="nucleotide sequence ID" value="NZ_ATXV01000013.1"/>
</dbReference>
<evidence type="ECO:0000256" key="4">
    <source>
        <dbReference type="PROSITE-ProRule" id="PRU00335"/>
    </source>
</evidence>
<keyword evidence="3" id="KW-0804">Transcription</keyword>
<dbReference type="GO" id="GO:0003677">
    <property type="term" value="F:DNA binding"/>
    <property type="evidence" value="ECO:0007669"/>
    <property type="project" value="UniProtKB-UniRule"/>
</dbReference>
<dbReference type="InterPro" id="IPR049445">
    <property type="entry name" value="TetR_SbtR-like_C"/>
</dbReference>
<dbReference type="InterPro" id="IPR050109">
    <property type="entry name" value="HTH-type_TetR-like_transc_reg"/>
</dbReference>
<evidence type="ECO:0000256" key="3">
    <source>
        <dbReference type="ARBA" id="ARBA00023163"/>
    </source>
</evidence>
<reference evidence="6 7" key="1">
    <citation type="submission" date="2023-08" db="EMBL/GenBank/DDBJ databases">
        <title>Genome sequencing of plant associated microbes to promote plant fitness in Sorghum bicolor and Oryza sativa.</title>
        <authorList>
            <person name="Coleman-Derr D."/>
        </authorList>
    </citation>
    <scope>NUCLEOTIDE SEQUENCE [LARGE SCALE GENOMIC DNA]</scope>
    <source>
        <strain evidence="6 7">SLBN-33</strain>
    </source>
</reference>
<evidence type="ECO:0000256" key="2">
    <source>
        <dbReference type="ARBA" id="ARBA00023125"/>
    </source>
</evidence>
<dbReference type="PANTHER" id="PTHR30055:SF234">
    <property type="entry name" value="HTH-TYPE TRANSCRIPTIONAL REGULATOR BETI"/>
    <property type="match status" value="1"/>
</dbReference>
<protein>
    <submittedName>
        <fullName evidence="6">AcrR family transcriptional regulator</fullName>
    </submittedName>
</protein>
<evidence type="ECO:0000256" key="1">
    <source>
        <dbReference type="ARBA" id="ARBA00023015"/>
    </source>
</evidence>
<dbReference type="PRINTS" id="PR00455">
    <property type="entry name" value="HTHTETR"/>
</dbReference>
<feature type="domain" description="HTH tetR-type" evidence="5">
    <location>
        <begin position="37"/>
        <end position="96"/>
    </location>
</feature>
<dbReference type="EMBL" id="JAVIZN010000002">
    <property type="protein sequence ID" value="MDR6203481.1"/>
    <property type="molecule type" value="Genomic_DNA"/>
</dbReference>
<dbReference type="SUPFAM" id="SSF48498">
    <property type="entry name" value="Tetracyclin repressor-like, C-terminal domain"/>
    <property type="match status" value="1"/>
</dbReference>
<dbReference type="Pfam" id="PF21597">
    <property type="entry name" value="TetR_C_43"/>
    <property type="match status" value="1"/>
</dbReference>
<feature type="DNA-binding region" description="H-T-H motif" evidence="4">
    <location>
        <begin position="59"/>
        <end position="78"/>
    </location>
</feature>
<dbReference type="InterPro" id="IPR009057">
    <property type="entry name" value="Homeodomain-like_sf"/>
</dbReference>
<dbReference type="PANTHER" id="PTHR30055">
    <property type="entry name" value="HTH-TYPE TRANSCRIPTIONAL REGULATOR RUTR"/>
    <property type="match status" value="1"/>
</dbReference>
<accession>A0ABD5CEC5</accession>
<dbReference type="SUPFAM" id="SSF46689">
    <property type="entry name" value="Homeodomain-like"/>
    <property type="match status" value="1"/>
</dbReference>
<dbReference type="GeneID" id="97002025"/>
<gene>
    <name evidence="6" type="ORF">QF025_002201</name>
</gene>
<evidence type="ECO:0000313" key="7">
    <source>
        <dbReference type="Proteomes" id="UP001245184"/>
    </source>
</evidence>
<evidence type="ECO:0000313" key="6">
    <source>
        <dbReference type="EMBL" id="MDR6203481.1"/>
    </source>
</evidence>
<comment type="caution">
    <text evidence="6">The sequence shown here is derived from an EMBL/GenBank/DDBJ whole genome shotgun (WGS) entry which is preliminary data.</text>
</comment>
<dbReference type="InterPro" id="IPR036271">
    <property type="entry name" value="Tet_transcr_reg_TetR-rel_C_sf"/>
</dbReference>
<dbReference type="Gene3D" id="1.10.357.10">
    <property type="entry name" value="Tetracycline Repressor, domain 2"/>
    <property type="match status" value="1"/>
</dbReference>
<proteinExistence type="predicted"/>
<dbReference type="Proteomes" id="UP001245184">
    <property type="component" value="Unassembled WGS sequence"/>
</dbReference>
<keyword evidence="1" id="KW-0805">Transcription regulation</keyword>
<sequence>MLHLVYGGIIHLSTEIKATMNRKCSTTDEAPLRADAARNRERILEAAEALFLERGAEVSLDDIARRANVGIGTLYRRFPTRDALLAAASDERLLSLAKASRARDDKLEPIASLRAFVKELVNHANHYRGLAALLGTVLQEGTPGCRAGSEEGRRLLERAQKAGAVRKDVSIGDLVCVVTAIALAVEQGGTTRSRVTHLIDLFFDGIGKT</sequence>
<name>A0ABD5CEC5_9BURK</name>
<evidence type="ECO:0000259" key="5">
    <source>
        <dbReference type="PROSITE" id="PS50977"/>
    </source>
</evidence>
<keyword evidence="2 4" id="KW-0238">DNA-binding</keyword>
<organism evidence="6 7">
    <name type="scientific">Paraburkholderia graminis</name>
    <dbReference type="NCBI Taxonomy" id="60548"/>
    <lineage>
        <taxon>Bacteria</taxon>
        <taxon>Pseudomonadati</taxon>
        <taxon>Pseudomonadota</taxon>
        <taxon>Betaproteobacteria</taxon>
        <taxon>Burkholderiales</taxon>
        <taxon>Burkholderiaceae</taxon>
        <taxon>Paraburkholderia</taxon>
    </lineage>
</organism>
<dbReference type="PROSITE" id="PS50977">
    <property type="entry name" value="HTH_TETR_2"/>
    <property type="match status" value="1"/>
</dbReference>
<dbReference type="AlphaFoldDB" id="A0ABD5CEC5"/>